<proteinExistence type="predicted"/>
<protein>
    <submittedName>
        <fullName evidence="1">Uncharacterized protein</fullName>
    </submittedName>
</protein>
<accession>A0A1G7D8A9</accession>
<name>A0A1G7D8A9_9RHOB</name>
<keyword evidence="2" id="KW-1185">Reference proteome</keyword>
<dbReference type="Proteomes" id="UP000199628">
    <property type="component" value="Unassembled WGS sequence"/>
</dbReference>
<dbReference type="RefSeq" id="WP_093036688.1">
    <property type="nucleotide sequence ID" value="NZ_FMZV01000020.1"/>
</dbReference>
<organism evidence="1 2">
    <name type="scientific">Ruegeria marina</name>
    <dbReference type="NCBI Taxonomy" id="639004"/>
    <lineage>
        <taxon>Bacteria</taxon>
        <taxon>Pseudomonadati</taxon>
        <taxon>Pseudomonadota</taxon>
        <taxon>Alphaproteobacteria</taxon>
        <taxon>Rhodobacterales</taxon>
        <taxon>Roseobacteraceae</taxon>
        <taxon>Ruegeria</taxon>
    </lineage>
</organism>
<evidence type="ECO:0000313" key="1">
    <source>
        <dbReference type="EMBL" id="SDE47874.1"/>
    </source>
</evidence>
<sequence>MDYETEVALYRLERAAALIQNCIEHDAFDQLEVDEYIRWRADRAEHDAIRDDWEAIDCLITVALQGRPNRLSYMDEEWEAFAFGTPFVPEDEDDPEHDE</sequence>
<gene>
    <name evidence="1" type="ORF">SAMN04488239_12054</name>
</gene>
<dbReference type="EMBL" id="FMZV01000020">
    <property type="protein sequence ID" value="SDE47874.1"/>
    <property type="molecule type" value="Genomic_DNA"/>
</dbReference>
<evidence type="ECO:0000313" key="2">
    <source>
        <dbReference type="Proteomes" id="UP000199628"/>
    </source>
</evidence>
<reference evidence="2" key="1">
    <citation type="submission" date="2016-10" db="EMBL/GenBank/DDBJ databases">
        <authorList>
            <person name="Varghese N."/>
            <person name="Submissions S."/>
        </authorList>
    </citation>
    <scope>NUCLEOTIDE SEQUENCE [LARGE SCALE GENOMIC DNA]</scope>
    <source>
        <strain evidence="2">CGMCC 1.9108</strain>
    </source>
</reference>
<dbReference type="AlphaFoldDB" id="A0A1G7D8A9"/>